<accession>A0A0L8GM27</accession>
<protein>
    <submittedName>
        <fullName evidence="1">Uncharacterized protein</fullName>
    </submittedName>
</protein>
<sequence length="69" mass="7873">MVDLRLSNRRSNARGYNYMLYWAGNNCKTNVVVIGILLAEKGKDSVFGLIIIRLLTKECNNYDISMCLN</sequence>
<reference evidence="1" key="1">
    <citation type="submission" date="2015-07" db="EMBL/GenBank/DDBJ databases">
        <title>MeaNS - Measles Nucleotide Surveillance Program.</title>
        <authorList>
            <person name="Tran T."/>
            <person name="Druce J."/>
        </authorList>
    </citation>
    <scope>NUCLEOTIDE SEQUENCE</scope>
    <source>
        <strain evidence="1">UCB-OBI-ISO-001</strain>
        <tissue evidence="1">Gonad</tissue>
    </source>
</reference>
<name>A0A0L8GM27_OCTBM</name>
<dbReference type="AlphaFoldDB" id="A0A0L8GM27"/>
<gene>
    <name evidence="1" type="ORF">OCBIM_22031524mg</name>
</gene>
<evidence type="ECO:0000313" key="1">
    <source>
        <dbReference type="EMBL" id="KOF77909.1"/>
    </source>
</evidence>
<organism evidence="1">
    <name type="scientific">Octopus bimaculoides</name>
    <name type="common">California two-spotted octopus</name>
    <dbReference type="NCBI Taxonomy" id="37653"/>
    <lineage>
        <taxon>Eukaryota</taxon>
        <taxon>Metazoa</taxon>
        <taxon>Spiralia</taxon>
        <taxon>Lophotrochozoa</taxon>
        <taxon>Mollusca</taxon>
        <taxon>Cephalopoda</taxon>
        <taxon>Coleoidea</taxon>
        <taxon>Octopodiformes</taxon>
        <taxon>Octopoda</taxon>
        <taxon>Incirrata</taxon>
        <taxon>Octopodidae</taxon>
        <taxon>Octopus</taxon>
    </lineage>
</organism>
<dbReference type="EMBL" id="KQ421265">
    <property type="protein sequence ID" value="KOF77909.1"/>
    <property type="molecule type" value="Genomic_DNA"/>
</dbReference>
<proteinExistence type="predicted"/>